<gene>
    <name evidence="4" type="ORF">BOX15_Mlig008549g1</name>
    <name evidence="3" type="ORF">BOX15_Mlig008549g3</name>
    <name evidence="2" type="ORF">BOX15_Mlig008549g4</name>
</gene>
<evidence type="ECO:0000313" key="2">
    <source>
        <dbReference type="EMBL" id="PAA81785.1"/>
    </source>
</evidence>
<reference evidence="2 5" key="1">
    <citation type="submission" date="2017-06" db="EMBL/GenBank/DDBJ databases">
        <title>A platform for efficient transgenesis in Macrostomum lignano, a flatworm model organism for stem cell research.</title>
        <authorList>
            <person name="Berezikov E."/>
        </authorList>
    </citation>
    <scope>NUCLEOTIDE SEQUENCE [LARGE SCALE GENOMIC DNA]</scope>
    <source>
        <strain evidence="2">DV1</strain>
        <tissue evidence="2">Whole organism</tissue>
    </source>
</reference>
<name>A0A267G6W4_9PLAT</name>
<protein>
    <submittedName>
        <fullName evidence="2">Uncharacterized protein</fullName>
    </submittedName>
</protein>
<keyword evidence="1" id="KW-1133">Transmembrane helix</keyword>
<feature type="non-terminal residue" evidence="2">
    <location>
        <position position="1"/>
    </location>
</feature>
<evidence type="ECO:0000256" key="1">
    <source>
        <dbReference type="SAM" id="Phobius"/>
    </source>
</evidence>
<proteinExistence type="predicted"/>
<dbReference type="EMBL" id="NIVC01000471">
    <property type="protein sequence ID" value="PAA82410.1"/>
    <property type="molecule type" value="Genomic_DNA"/>
</dbReference>
<keyword evidence="1" id="KW-0472">Membrane</keyword>
<dbReference type="AlphaFoldDB" id="A0A267G6W4"/>
<organism evidence="2 5">
    <name type="scientific">Macrostomum lignano</name>
    <dbReference type="NCBI Taxonomy" id="282301"/>
    <lineage>
        <taxon>Eukaryota</taxon>
        <taxon>Metazoa</taxon>
        <taxon>Spiralia</taxon>
        <taxon>Lophotrochozoa</taxon>
        <taxon>Platyhelminthes</taxon>
        <taxon>Rhabditophora</taxon>
        <taxon>Macrostomorpha</taxon>
        <taxon>Macrostomida</taxon>
        <taxon>Macrostomidae</taxon>
        <taxon>Macrostomum</taxon>
    </lineage>
</organism>
<feature type="transmembrane region" description="Helical" evidence="1">
    <location>
        <begin position="21"/>
        <end position="39"/>
    </location>
</feature>
<accession>A0A267G6W4</accession>
<dbReference type="Proteomes" id="UP000215902">
    <property type="component" value="Unassembled WGS sequence"/>
</dbReference>
<comment type="caution">
    <text evidence="2">The sequence shown here is derived from an EMBL/GenBank/DDBJ whole genome shotgun (WGS) entry which is preliminary data.</text>
</comment>
<evidence type="ECO:0000313" key="4">
    <source>
        <dbReference type="EMBL" id="PAA89299.1"/>
    </source>
</evidence>
<dbReference type="EMBL" id="NIVC01000513">
    <property type="protein sequence ID" value="PAA81785.1"/>
    <property type="molecule type" value="Genomic_DNA"/>
</dbReference>
<keyword evidence="5" id="KW-1185">Reference proteome</keyword>
<evidence type="ECO:0000313" key="5">
    <source>
        <dbReference type="Proteomes" id="UP000215902"/>
    </source>
</evidence>
<evidence type="ECO:0000313" key="3">
    <source>
        <dbReference type="EMBL" id="PAA82410.1"/>
    </source>
</evidence>
<sequence length="117" mass="12615">GGCTRSGSCGRMLQFPQPLPIGLIVVSLIFLLLLCYGFYRCMLAPPFPLVRSGAALSASSSSRLHPPPCPAASAPPMLLNSFRQVNGDQSCWQNRQLGQPDVHRSPPPTYEEAMLCA</sequence>
<dbReference type="EMBL" id="NIVC01000156">
    <property type="protein sequence ID" value="PAA89299.1"/>
    <property type="molecule type" value="Genomic_DNA"/>
</dbReference>
<keyword evidence="1" id="KW-0812">Transmembrane</keyword>